<keyword evidence="2" id="KW-1185">Reference proteome</keyword>
<name>A0ABN2VCM6_9ACTN</name>
<protein>
    <submittedName>
        <fullName evidence="1">Uncharacterized protein</fullName>
    </submittedName>
</protein>
<organism evidence="1 2">
    <name type="scientific">Streptomyces cheonanensis</name>
    <dbReference type="NCBI Taxonomy" id="312720"/>
    <lineage>
        <taxon>Bacteria</taxon>
        <taxon>Bacillati</taxon>
        <taxon>Actinomycetota</taxon>
        <taxon>Actinomycetes</taxon>
        <taxon>Kitasatosporales</taxon>
        <taxon>Streptomycetaceae</taxon>
        <taxon>Streptomyces</taxon>
    </lineage>
</organism>
<dbReference type="RefSeq" id="WP_246338302.1">
    <property type="nucleotide sequence ID" value="NZ_BAAANQ010000008.1"/>
</dbReference>
<comment type="caution">
    <text evidence="1">The sequence shown here is derived from an EMBL/GenBank/DDBJ whole genome shotgun (WGS) entry which is preliminary data.</text>
</comment>
<accession>A0ABN2VCM6</accession>
<proteinExistence type="predicted"/>
<reference evidence="1 2" key="1">
    <citation type="journal article" date="2019" name="Int. J. Syst. Evol. Microbiol.">
        <title>The Global Catalogue of Microorganisms (GCM) 10K type strain sequencing project: providing services to taxonomists for standard genome sequencing and annotation.</title>
        <authorList>
            <consortium name="The Broad Institute Genomics Platform"/>
            <consortium name="The Broad Institute Genome Sequencing Center for Infectious Disease"/>
            <person name="Wu L."/>
            <person name="Ma J."/>
        </authorList>
    </citation>
    <scope>NUCLEOTIDE SEQUENCE [LARGE SCALE GENOMIC DNA]</scope>
    <source>
        <strain evidence="1 2">JCM 14549</strain>
    </source>
</reference>
<dbReference type="EMBL" id="BAAANQ010000008">
    <property type="protein sequence ID" value="GAA2059359.1"/>
    <property type="molecule type" value="Genomic_DNA"/>
</dbReference>
<evidence type="ECO:0000313" key="1">
    <source>
        <dbReference type="EMBL" id="GAA2059359.1"/>
    </source>
</evidence>
<dbReference type="Proteomes" id="UP001403094">
    <property type="component" value="Unassembled WGS sequence"/>
</dbReference>
<gene>
    <name evidence="1" type="ORF">GCM10009757_40540</name>
</gene>
<evidence type="ECO:0000313" key="2">
    <source>
        <dbReference type="Proteomes" id="UP001403094"/>
    </source>
</evidence>
<sequence length="77" mass="8752">MATQHTMWAEYVDPDEPGDVKWWHMVREGDGNIAMCGKEMASGARTMTDRRWGNTEEPSCHTCGAMYLREVPYRAAA</sequence>